<name>A0A6I4NTX2_9FLAO</name>
<proteinExistence type="predicted"/>
<evidence type="ECO:0008006" key="3">
    <source>
        <dbReference type="Google" id="ProtNLM"/>
    </source>
</evidence>
<evidence type="ECO:0000313" key="2">
    <source>
        <dbReference type="Proteomes" id="UP000471501"/>
    </source>
</evidence>
<comment type="caution">
    <text evidence="1">The sequence shown here is derived from an EMBL/GenBank/DDBJ whole genome shotgun (WGS) entry which is preliminary data.</text>
</comment>
<accession>A0A6I4NTX2</accession>
<keyword evidence="2" id="KW-1185">Reference proteome</keyword>
<dbReference type="SUPFAM" id="SSF49464">
    <property type="entry name" value="Carboxypeptidase regulatory domain-like"/>
    <property type="match status" value="1"/>
</dbReference>
<reference evidence="1 2" key="1">
    <citation type="submission" date="2019-12" db="EMBL/GenBank/DDBJ databases">
        <authorList>
            <person name="Kim Y.S."/>
        </authorList>
    </citation>
    <scope>NUCLEOTIDE SEQUENCE [LARGE SCALE GENOMIC DNA]</scope>
    <source>
        <strain evidence="1 2">GA093</strain>
    </source>
</reference>
<dbReference type="EMBL" id="WSTB01000006">
    <property type="protein sequence ID" value="MWB95129.1"/>
    <property type="molecule type" value="Genomic_DNA"/>
</dbReference>
<dbReference type="RefSeq" id="WP_160375053.1">
    <property type="nucleotide sequence ID" value="NZ_WSTB01000006.1"/>
</dbReference>
<organism evidence="1 2">
    <name type="scientific">Flavobacterium hydrocarbonoxydans</name>
    <dbReference type="NCBI Taxonomy" id="2683249"/>
    <lineage>
        <taxon>Bacteria</taxon>
        <taxon>Pseudomonadati</taxon>
        <taxon>Bacteroidota</taxon>
        <taxon>Flavobacteriia</taxon>
        <taxon>Flavobacteriales</taxon>
        <taxon>Flavobacteriaceae</taxon>
        <taxon>Flavobacterium</taxon>
    </lineage>
</organism>
<dbReference type="InterPro" id="IPR008969">
    <property type="entry name" value="CarboxyPept-like_regulatory"/>
</dbReference>
<protein>
    <recommendedName>
        <fullName evidence="3">Carboxypeptidase regulatory-like domain-containing protein</fullName>
    </recommendedName>
</protein>
<dbReference type="AlphaFoldDB" id="A0A6I4NTX2"/>
<sequence length="624" mass="69477">MKNIFKGSLRGYVCEDCLEEISDVDVLLYHPYRNETRKAEAVPDVKGDFRLVTKEEAKQREKLLIAKAKTDAKGNFEFVIDERNLNVDFDIDFVCGSVPRKIPKPKKDELIQFHLTTLSMGIELEKQAKNQNYRWQYDIIHKWWCYIRGHFFDAWVICGHLMNCQTNKPIANAKVTAIDADFLTDDTLGYAMTDADGHFRIDYSSVDFKKTFLSPWFNVETDPNFLSFQSGPDVYFKAELAGTTLINETKANARKNVPYCLCVTLCSEIAVTDPDESFPSAWTGIGAKFSASYGTSAPDFDAEGYASSDKNVLFSTIKLTGQAALKSAAGHPIEYRFSVSDATLPNDTLTNPPLGSFTKIVGLHPNLFVPGLVSKLERKVFSLIHNQIPIYSAQSDFDAEGWFSVNHAIERTLISYGLTLADLALYNVIDEDPLIAMNTAALTTAPNILPDSFSAGQPIPATNDIPVEKFAIRFEIRSVIDKPANQFGIVNGGKILNSVIMNNNPIYRKLAVKELEESTLCSPINGTIHAKYTLYHPYLASGKLHLNSNSLTIDRDVLDGVINSASVKRINANSPLNAPPLDNLVRCTYSLKLYASTRKHNGDFGDSDGGTPLEQVFFYDENQV</sequence>
<gene>
    <name evidence="1" type="ORF">GON26_12220</name>
</gene>
<dbReference type="Proteomes" id="UP000471501">
    <property type="component" value="Unassembled WGS sequence"/>
</dbReference>
<evidence type="ECO:0000313" key="1">
    <source>
        <dbReference type="EMBL" id="MWB95129.1"/>
    </source>
</evidence>